<evidence type="ECO:0000256" key="10">
    <source>
        <dbReference type="SAM" id="Phobius"/>
    </source>
</evidence>
<dbReference type="SUPFAM" id="SSF56112">
    <property type="entry name" value="Protein kinase-like (PK-like)"/>
    <property type="match status" value="1"/>
</dbReference>
<comment type="catalytic activity">
    <reaction evidence="8">
        <text>L-seryl-[protein] + ATP = O-phospho-L-seryl-[protein] + ADP + H(+)</text>
        <dbReference type="Rhea" id="RHEA:17989"/>
        <dbReference type="Rhea" id="RHEA-COMP:9863"/>
        <dbReference type="Rhea" id="RHEA-COMP:11604"/>
        <dbReference type="ChEBI" id="CHEBI:15378"/>
        <dbReference type="ChEBI" id="CHEBI:29999"/>
        <dbReference type="ChEBI" id="CHEBI:30616"/>
        <dbReference type="ChEBI" id="CHEBI:83421"/>
        <dbReference type="ChEBI" id="CHEBI:456216"/>
        <dbReference type="EC" id="2.7.11.1"/>
    </reaction>
</comment>
<evidence type="ECO:0000313" key="13">
    <source>
        <dbReference type="Proteomes" id="UP000831156"/>
    </source>
</evidence>
<evidence type="ECO:0000256" key="1">
    <source>
        <dbReference type="ARBA" id="ARBA00012513"/>
    </source>
</evidence>
<dbReference type="PROSITE" id="PS50011">
    <property type="entry name" value="PROTEIN_KINASE_DOM"/>
    <property type="match status" value="1"/>
</dbReference>
<evidence type="ECO:0000256" key="3">
    <source>
        <dbReference type="ARBA" id="ARBA00022679"/>
    </source>
</evidence>
<dbReference type="InterPro" id="IPR000719">
    <property type="entry name" value="Prot_kinase_dom"/>
</dbReference>
<evidence type="ECO:0000256" key="7">
    <source>
        <dbReference type="ARBA" id="ARBA00047899"/>
    </source>
</evidence>
<gene>
    <name evidence="12" type="ORF">PGABG01_0018100</name>
</gene>
<dbReference type="InterPro" id="IPR011009">
    <property type="entry name" value="Kinase-like_dom_sf"/>
</dbReference>
<evidence type="ECO:0000256" key="5">
    <source>
        <dbReference type="ARBA" id="ARBA00022777"/>
    </source>
</evidence>
<dbReference type="Pfam" id="PF00069">
    <property type="entry name" value="Pkinase"/>
    <property type="match status" value="1"/>
</dbReference>
<evidence type="ECO:0000256" key="6">
    <source>
        <dbReference type="ARBA" id="ARBA00022840"/>
    </source>
</evidence>
<protein>
    <recommendedName>
        <fullName evidence="1">non-specific serine/threonine protein kinase</fullName>
        <ecNumber evidence="1">2.7.11.1</ecNumber>
    </recommendedName>
</protein>
<dbReference type="Proteomes" id="UP000831156">
    <property type="component" value="Unassembled WGS sequence"/>
</dbReference>
<feature type="domain" description="Protein kinase" evidence="11">
    <location>
        <begin position="610"/>
        <end position="953"/>
    </location>
</feature>
<comment type="catalytic activity">
    <reaction evidence="7">
        <text>L-threonyl-[protein] + ATP = O-phospho-L-threonyl-[protein] + ADP + H(+)</text>
        <dbReference type="Rhea" id="RHEA:46608"/>
        <dbReference type="Rhea" id="RHEA-COMP:11060"/>
        <dbReference type="Rhea" id="RHEA-COMP:11605"/>
        <dbReference type="ChEBI" id="CHEBI:15378"/>
        <dbReference type="ChEBI" id="CHEBI:30013"/>
        <dbReference type="ChEBI" id="CHEBI:30616"/>
        <dbReference type="ChEBI" id="CHEBI:61977"/>
        <dbReference type="ChEBI" id="CHEBI:456216"/>
        <dbReference type="EC" id="2.7.11.1"/>
    </reaction>
</comment>
<keyword evidence="4" id="KW-0547">Nucleotide-binding</keyword>
<evidence type="ECO:0000256" key="8">
    <source>
        <dbReference type="ARBA" id="ARBA00048679"/>
    </source>
</evidence>
<sequence>MDRNKTSTYLFKSVFFLCFISISCIGTFYWSLQNNDIIENKTIQYILTNYNYGRILSEFEDVSKSSSEKVHFDILKNYEVNENINNVSNDTDMNYLKDTFIKEINDLNNNYEEDDLKDHETIKDINIEKGINEDEKYDLGIKTDVKNDMDILENKIDDIYKHDYTKELEDLKKCVQVQKDLNINVMEIKEDIKKLEGDLMRLKQNTEDERIVKEDIKDEKDIKEDVEDEKIIKEDIGDEKIMREVDKDGNIVKEDVNDEKIIKQNVNDEKDINEDGKDEKLINEDVKDQKGIKKDIPNDSNSEKNINNLKDYINVHEDIKMHDTYTNTYITDRDDVSQENELDTGDNEGNVVVNLKDKVIYFFKTDTNEFFKKCRSVVSKNEENIEVRENIKEGNETIGRMNNDMEYMNENKNGGTLNNLKNKVISNINNISTKFFKKGLQNDTKSSENGNENVNKYMENEKTDIKNNLSGDYENESNRKSLNTNFYLNTIKNRVKKISSEIRNINTNKENDASCSYDYELVEIKSSEEDISCLSNYTIQVDKKIGKYLEQEIKSKHVFNWQIGQYEVYKILCSADEYSINGIKYKEWKLTRIPTIGLSKRGRSNVHEMFETIVMSNDGYENHVKLFIKKIPIKIWMNQFDLMNEYNGEYIFNGENFIMEACALAFLNEYHVGIVPKLYKILFEIDNMNKKDTILKDKDFKDLSTFNNILKEKIKYNIKGYIVIISEFFGEDLYSYLIRRNDIYASLLSKNEKKKILSQCLNLMKNLHDAGLAHLDFNDSNILISNYLQVRLCDLSKSSPIYTYNLRHTKEGDDLYFFQSCVNNVSKIPYTPPECFILYKFYKEYEIDDPFKYINYITNSEGKKKFYYEVSSADKYMLGILFIKIWNNEFLWEKADILKDKTFSNFMSLNMNFDKFEQTKKWPNDLKIILQKLLHFEYRNNLNLNDLKDYKWWS</sequence>
<dbReference type="PANTHER" id="PTHR24343:SF466">
    <property type="entry name" value="AMP-ACTIVATED PROTEIN KINASE ALPHA SUBUNIT, ISOFORM A"/>
    <property type="match status" value="1"/>
</dbReference>
<dbReference type="Gene3D" id="1.10.510.10">
    <property type="entry name" value="Transferase(Phosphotransferase) domain 1"/>
    <property type="match status" value="1"/>
</dbReference>
<evidence type="ECO:0000256" key="4">
    <source>
        <dbReference type="ARBA" id="ARBA00022741"/>
    </source>
</evidence>
<keyword evidence="13" id="KW-1185">Reference proteome</keyword>
<keyword evidence="10" id="KW-0472">Membrane</keyword>
<keyword evidence="10" id="KW-0812">Transmembrane</keyword>
<evidence type="ECO:0000313" key="12">
    <source>
        <dbReference type="EMBL" id="SCQ12779.1"/>
    </source>
</evidence>
<accession>A0ABY0KWB5</accession>
<keyword evidence="10" id="KW-1133">Transmembrane helix</keyword>
<keyword evidence="2 12" id="KW-0723">Serine/threonine-protein kinase</keyword>
<dbReference type="GO" id="GO:0004674">
    <property type="term" value="F:protein serine/threonine kinase activity"/>
    <property type="evidence" value="ECO:0007669"/>
    <property type="project" value="UniProtKB-KW"/>
</dbReference>
<evidence type="ECO:0000256" key="2">
    <source>
        <dbReference type="ARBA" id="ARBA00022527"/>
    </source>
</evidence>
<keyword evidence="3" id="KW-0808">Transferase</keyword>
<name>A0ABY0KWB5_9APIC</name>
<feature type="transmembrane region" description="Helical" evidence="10">
    <location>
        <begin position="9"/>
        <end position="32"/>
    </location>
</feature>
<comment type="caution">
    <text evidence="12">The sequence shown here is derived from an EMBL/GenBank/DDBJ whole genome shotgun (WGS) entry which is preliminary data.</text>
</comment>
<dbReference type="SMART" id="SM00220">
    <property type="entry name" value="S_TKc"/>
    <property type="match status" value="1"/>
</dbReference>
<dbReference type="PROSITE" id="PS51257">
    <property type="entry name" value="PROKAR_LIPOPROTEIN"/>
    <property type="match status" value="1"/>
</dbReference>
<keyword evidence="6" id="KW-0067">ATP-binding</keyword>
<feature type="coiled-coil region" evidence="9">
    <location>
        <begin position="178"/>
        <end position="205"/>
    </location>
</feature>
<proteinExistence type="predicted"/>
<dbReference type="EMBL" id="FMKD01000045">
    <property type="protein sequence ID" value="SCQ12779.1"/>
    <property type="molecule type" value="Genomic_DNA"/>
</dbReference>
<dbReference type="EC" id="2.7.11.1" evidence="1"/>
<evidence type="ECO:0000256" key="9">
    <source>
        <dbReference type="SAM" id="Coils"/>
    </source>
</evidence>
<keyword evidence="9" id="KW-0175">Coiled coil</keyword>
<dbReference type="PANTHER" id="PTHR24343">
    <property type="entry name" value="SERINE/THREONINE KINASE"/>
    <property type="match status" value="1"/>
</dbReference>
<reference evidence="12" key="1">
    <citation type="submission" date="2016-09" db="EMBL/GenBank/DDBJ databases">
        <authorList>
            <consortium name="Pathogen Informatics"/>
            <person name="Sun Q."/>
            <person name="Inoue M."/>
        </authorList>
    </citation>
    <scope>NUCLEOTIDE SEQUENCE</scope>
</reference>
<evidence type="ECO:0000259" key="11">
    <source>
        <dbReference type="PROSITE" id="PS50011"/>
    </source>
</evidence>
<organism evidence="12 13">
    <name type="scientific">Plasmodium gaboni</name>
    <dbReference type="NCBI Taxonomy" id="647221"/>
    <lineage>
        <taxon>Eukaryota</taxon>
        <taxon>Sar</taxon>
        <taxon>Alveolata</taxon>
        <taxon>Apicomplexa</taxon>
        <taxon>Aconoidasida</taxon>
        <taxon>Haemosporida</taxon>
        <taxon>Plasmodiidae</taxon>
        <taxon>Plasmodium</taxon>
        <taxon>Plasmodium (Laverania)</taxon>
    </lineage>
</organism>
<keyword evidence="5 12" id="KW-0418">Kinase</keyword>